<gene>
    <name evidence="8" type="ORF">GSBLH_T00004167001</name>
</gene>
<comment type="cofactor">
    <cofactor evidence="1 6">
        <name>Ca(2+)</name>
        <dbReference type="ChEBI" id="CHEBI:29108"/>
    </cofactor>
</comment>
<dbReference type="GO" id="GO:0005975">
    <property type="term" value="P:carbohydrate metabolic process"/>
    <property type="evidence" value="ECO:0007669"/>
    <property type="project" value="InterPro"/>
</dbReference>
<dbReference type="AlphaFoldDB" id="D8M8N4"/>
<reference evidence="8" key="1">
    <citation type="submission" date="2010-02" db="EMBL/GenBank/DDBJ databases">
        <title>Sequencing and annotation of the Blastocystis hominis genome.</title>
        <authorList>
            <person name="Wincker P."/>
        </authorList>
    </citation>
    <scope>NUCLEOTIDE SEQUENCE</scope>
    <source>
        <strain evidence="8">Singapore isolate B</strain>
    </source>
</reference>
<dbReference type="OMA" id="WDAYTKY"/>
<keyword evidence="5" id="KW-1015">Disulfide bond</keyword>
<dbReference type="OrthoDB" id="8118055at2759"/>
<keyword evidence="9" id="KW-1185">Reference proteome</keyword>
<name>D8M8N4_BLAHO</name>
<dbReference type="InterPro" id="IPR012341">
    <property type="entry name" value="6hp_glycosidase-like_sf"/>
</dbReference>
<organism evidence="8">
    <name type="scientific">Blastocystis hominis</name>
    <dbReference type="NCBI Taxonomy" id="12968"/>
    <lineage>
        <taxon>Eukaryota</taxon>
        <taxon>Sar</taxon>
        <taxon>Stramenopiles</taxon>
        <taxon>Bigyra</taxon>
        <taxon>Opalozoa</taxon>
        <taxon>Opalinata</taxon>
        <taxon>Blastocystidae</taxon>
        <taxon>Blastocystis</taxon>
    </lineage>
</organism>
<keyword evidence="4 7" id="KW-0378">Hydrolase</keyword>
<dbReference type="InterPro" id="IPR001382">
    <property type="entry name" value="Glyco_hydro_47"/>
</dbReference>
<dbReference type="EMBL" id="FN668688">
    <property type="protein sequence ID" value="CBK24423.2"/>
    <property type="molecule type" value="Genomic_DNA"/>
</dbReference>
<dbReference type="GO" id="GO:0016020">
    <property type="term" value="C:membrane"/>
    <property type="evidence" value="ECO:0007669"/>
    <property type="project" value="InterPro"/>
</dbReference>
<evidence type="ECO:0000256" key="4">
    <source>
        <dbReference type="ARBA" id="ARBA00022801"/>
    </source>
</evidence>
<evidence type="ECO:0000256" key="6">
    <source>
        <dbReference type="PIRSR" id="PIRSR601382-2"/>
    </source>
</evidence>
<dbReference type="GO" id="GO:0005509">
    <property type="term" value="F:calcium ion binding"/>
    <property type="evidence" value="ECO:0007669"/>
    <property type="project" value="InterPro"/>
</dbReference>
<dbReference type="Pfam" id="PF01532">
    <property type="entry name" value="Glyco_hydro_47"/>
    <property type="match status" value="1"/>
</dbReference>
<keyword evidence="6" id="KW-0106">Calcium</keyword>
<dbReference type="InterPro" id="IPR050749">
    <property type="entry name" value="Glycosyl_Hydrolase_47"/>
</dbReference>
<keyword evidence="6" id="KW-0479">Metal-binding</keyword>
<sequence length="411" mass="46802">MMVVESLDTLYIMDLQDEYKEARDWIISSLNLDINHFTSVFETTIRLLGGLLSAFTLTHDPVFKDLSVDLATRLLRSHTDGLHFVALAASTHSQANVNLQTGDTRMEDSRVFLSEVGTNYLELSYLSAISGDFSFVHAAERIMTVLRRTPRLQGLLPLQVMTGWASGRTYGMGNRGDSYYEYLLKGWLLTGDEVLREEYCSSLQGLYSLLLTQSGRDGLFVVPDYHGSRQRNMHHLACFLPGMLMLGAASGACPDQQHDRETAFKLMHALDCLLSSAGPPTQAQTQTQTQEHSSSRWKDLIPTGLTKYILRPETVESLYVMYAKTRNPVFREWGWQIWSTIKKRCKGRYGFADLHNVMHADSDLDDRGETFFYSETLKYLYLLFSEDGPSYLDEYIFNTEAHLIQKQTRSL</sequence>
<dbReference type="RefSeq" id="XP_012898471.1">
    <property type="nucleotide sequence ID" value="XM_013043017.1"/>
</dbReference>
<evidence type="ECO:0000313" key="9">
    <source>
        <dbReference type="Proteomes" id="UP000008312"/>
    </source>
</evidence>
<evidence type="ECO:0000256" key="5">
    <source>
        <dbReference type="ARBA" id="ARBA00023157"/>
    </source>
</evidence>
<dbReference type="InterPro" id="IPR036026">
    <property type="entry name" value="Seven-hairpin_glycosidases"/>
</dbReference>
<dbReference type="GeneID" id="24921204"/>
<protein>
    <recommendedName>
        <fullName evidence="7">alpha-1,2-Mannosidase</fullName>
        <ecNumber evidence="7">3.2.1.-</ecNumber>
    </recommendedName>
</protein>
<dbReference type="Gene3D" id="1.50.10.10">
    <property type="match status" value="1"/>
</dbReference>
<dbReference type="PANTHER" id="PTHR11742">
    <property type="entry name" value="MANNOSYL-OLIGOSACCHARIDE ALPHA-1,2-MANNOSIDASE-RELATED"/>
    <property type="match status" value="1"/>
</dbReference>
<evidence type="ECO:0000313" key="8">
    <source>
        <dbReference type="EMBL" id="CBK24423.2"/>
    </source>
</evidence>
<proteinExistence type="inferred from homology"/>
<dbReference type="GO" id="GO:0004571">
    <property type="term" value="F:mannosyl-oligosaccharide 1,2-alpha-mannosidase activity"/>
    <property type="evidence" value="ECO:0007669"/>
    <property type="project" value="InterPro"/>
</dbReference>
<keyword evidence="7" id="KW-0326">Glycosidase</keyword>
<feature type="binding site" evidence="6">
    <location>
        <position position="399"/>
    </location>
    <ligand>
        <name>Ca(2+)</name>
        <dbReference type="ChEBI" id="CHEBI:29108"/>
    </ligand>
</feature>
<evidence type="ECO:0000256" key="2">
    <source>
        <dbReference type="ARBA" id="ARBA00004922"/>
    </source>
</evidence>
<evidence type="ECO:0000256" key="3">
    <source>
        <dbReference type="ARBA" id="ARBA00007658"/>
    </source>
</evidence>
<comment type="pathway">
    <text evidence="2">Protein modification; protein glycosylation.</text>
</comment>
<dbReference type="Proteomes" id="UP000008312">
    <property type="component" value="Unassembled WGS sequence"/>
</dbReference>
<dbReference type="EC" id="3.2.1.-" evidence="7"/>
<evidence type="ECO:0000256" key="7">
    <source>
        <dbReference type="RuleBase" id="RU361193"/>
    </source>
</evidence>
<evidence type="ECO:0000256" key="1">
    <source>
        <dbReference type="ARBA" id="ARBA00001913"/>
    </source>
</evidence>
<dbReference type="InParanoid" id="D8M8N4"/>
<dbReference type="SUPFAM" id="SSF48225">
    <property type="entry name" value="Seven-hairpin glycosidases"/>
    <property type="match status" value="1"/>
</dbReference>
<dbReference type="PRINTS" id="PR00747">
    <property type="entry name" value="GLYHDRLASE47"/>
</dbReference>
<accession>D8M8N4</accession>
<dbReference type="GO" id="GO:0005783">
    <property type="term" value="C:endoplasmic reticulum"/>
    <property type="evidence" value="ECO:0007669"/>
    <property type="project" value="TreeGrafter"/>
</dbReference>
<comment type="similarity">
    <text evidence="3 7">Belongs to the glycosyl hydrolase 47 family.</text>
</comment>